<proteinExistence type="inferred from homology"/>
<protein>
    <recommendedName>
        <fullName evidence="12">Protein GLUTAMINE DUMPER 4</fullName>
    </recommendedName>
</protein>
<comment type="similarity">
    <text evidence="2">Belongs to the GLUTAMINE DUMPER 1 (TC 9.B.60) family.</text>
</comment>
<keyword evidence="11" id="KW-1185">Reference proteome</keyword>
<evidence type="ECO:0000256" key="2">
    <source>
        <dbReference type="ARBA" id="ARBA00009977"/>
    </source>
</evidence>
<gene>
    <name evidence="9" type="ORF">DCAR_010193</name>
    <name evidence="10" type="ORF">DCAR_0311522</name>
</gene>
<evidence type="ECO:0000256" key="7">
    <source>
        <dbReference type="ARBA" id="ARBA00023136"/>
    </source>
</evidence>
<dbReference type="EMBL" id="CP093345">
    <property type="protein sequence ID" value="WOG92259.1"/>
    <property type="molecule type" value="Genomic_DNA"/>
</dbReference>
<evidence type="ECO:0000256" key="8">
    <source>
        <dbReference type="SAM" id="Phobius"/>
    </source>
</evidence>
<keyword evidence="5" id="KW-0029">Amino-acid transport</keyword>
<dbReference type="Proteomes" id="UP000077755">
    <property type="component" value="Chromosome 3"/>
</dbReference>
<organism evidence="9">
    <name type="scientific">Daucus carota subsp. sativus</name>
    <name type="common">Carrot</name>
    <dbReference type="NCBI Taxonomy" id="79200"/>
    <lineage>
        <taxon>Eukaryota</taxon>
        <taxon>Viridiplantae</taxon>
        <taxon>Streptophyta</taxon>
        <taxon>Embryophyta</taxon>
        <taxon>Tracheophyta</taxon>
        <taxon>Spermatophyta</taxon>
        <taxon>Magnoliopsida</taxon>
        <taxon>eudicotyledons</taxon>
        <taxon>Gunneridae</taxon>
        <taxon>Pentapetalae</taxon>
        <taxon>asterids</taxon>
        <taxon>campanulids</taxon>
        <taxon>Apiales</taxon>
        <taxon>Apiaceae</taxon>
        <taxon>Apioideae</taxon>
        <taxon>Scandiceae</taxon>
        <taxon>Daucinae</taxon>
        <taxon>Daucus</taxon>
        <taxon>Daucus sect. Daucus</taxon>
    </lineage>
</organism>
<dbReference type="GO" id="GO:0080143">
    <property type="term" value="P:regulation of amino acid export"/>
    <property type="evidence" value="ECO:0007669"/>
    <property type="project" value="InterPro"/>
</dbReference>
<dbReference type="InterPro" id="IPR040359">
    <property type="entry name" value="GDU"/>
</dbReference>
<dbReference type="Gramene" id="KZN01439">
    <property type="protein sequence ID" value="KZN01439"/>
    <property type="gene ID" value="DCAR_010193"/>
</dbReference>
<comment type="subcellular location">
    <subcellularLocation>
        <location evidence="1">Membrane</location>
        <topology evidence="1">Single-pass membrane protein</topology>
    </subcellularLocation>
</comment>
<evidence type="ECO:0000256" key="1">
    <source>
        <dbReference type="ARBA" id="ARBA00004167"/>
    </source>
</evidence>
<dbReference type="STRING" id="79200.A0A166AL91"/>
<sequence>MKGNDTTLANTKFLQWNSPIPYLYGGLGVVLGLITVALMFLACSPIKTSSSTSDDREEELQSKDMNELRATEPSFVVVMAGQENPTCLAKPKVVLAHKV</sequence>
<dbReference type="EMBL" id="LNRQ01000003">
    <property type="protein sequence ID" value="KZN01439.1"/>
    <property type="molecule type" value="Genomic_DNA"/>
</dbReference>
<evidence type="ECO:0000256" key="5">
    <source>
        <dbReference type="ARBA" id="ARBA00022970"/>
    </source>
</evidence>
<accession>A0A166AL91</accession>
<dbReference type="PANTHER" id="PTHR33228:SF76">
    <property type="entry name" value="PROTEIN GLUTAMINE DUMPER 7"/>
    <property type="match status" value="1"/>
</dbReference>
<keyword evidence="4 8" id="KW-0812">Transmembrane</keyword>
<evidence type="ECO:0000256" key="4">
    <source>
        <dbReference type="ARBA" id="ARBA00022692"/>
    </source>
</evidence>
<evidence type="ECO:0000313" key="11">
    <source>
        <dbReference type="Proteomes" id="UP000077755"/>
    </source>
</evidence>
<dbReference type="AlphaFoldDB" id="A0A166AL91"/>
<evidence type="ECO:0000313" key="10">
    <source>
        <dbReference type="EMBL" id="WOG92259.1"/>
    </source>
</evidence>
<dbReference type="OMA" id="CYCEISA"/>
<evidence type="ECO:0008006" key="12">
    <source>
        <dbReference type="Google" id="ProtNLM"/>
    </source>
</evidence>
<reference evidence="9" key="1">
    <citation type="journal article" date="2016" name="Nat. Genet.">
        <title>A high-quality carrot genome assembly provides new insights into carotenoid accumulation and asterid genome evolution.</title>
        <authorList>
            <person name="Iorizzo M."/>
            <person name="Ellison S."/>
            <person name="Senalik D."/>
            <person name="Zeng P."/>
            <person name="Satapoomin P."/>
            <person name="Huang J."/>
            <person name="Bowman M."/>
            <person name="Iovene M."/>
            <person name="Sanseverino W."/>
            <person name="Cavagnaro P."/>
            <person name="Yildiz M."/>
            <person name="Macko-Podgorni A."/>
            <person name="Moranska E."/>
            <person name="Grzebelus E."/>
            <person name="Grzebelus D."/>
            <person name="Ashrafi H."/>
            <person name="Zheng Z."/>
            <person name="Cheng S."/>
            <person name="Spooner D."/>
            <person name="Van Deynze A."/>
            <person name="Simon P."/>
        </authorList>
    </citation>
    <scope>NUCLEOTIDE SEQUENCE [LARGE SCALE GENOMIC DNA]</scope>
    <source>
        <tissue evidence="9">Leaf</tissue>
    </source>
</reference>
<dbReference type="GO" id="GO:0016020">
    <property type="term" value="C:membrane"/>
    <property type="evidence" value="ECO:0007669"/>
    <property type="project" value="UniProtKB-SubCell"/>
</dbReference>
<dbReference type="GO" id="GO:0006865">
    <property type="term" value="P:amino acid transport"/>
    <property type="evidence" value="ECO:0007669"/>
    <property type="project" value="UniProtKB-KW"/>
</dbReference>
<evidence type="ECO:0000256" key="6">
    <source>
        <dbReference type="ARBA" id="ARBA00022989"/>
    </source>
</evidence>
<feature type="transmembrane region" description="Helical" evidence="8">
    <location>
        <begin position="20"/>
        <end position="43"/>
    </location>
</feature>
<evidence type="ECO:0000313" key="9">
    <source>
        <dbReference type="EMBL" id="KZN01439.1"/>
    </source>
</evidence>
<name>A0A166AL91_DAUCS</name>
<keyword evidence="6 8" id="KW-1133">Transmembrane helix</keyword>
<keyword evidence="3" id="KW-0813">Transport</keyword>
<evidence type="ECO:0000256" key="3">
    <source>
        <dbReference type="ARBA" id="ARBA00022448"/>
    </source>
</evidence>
<keyword evidence="7 8" id="KW-0472">Membrane</keyword>
<reference evidence="10" key="2">
    <citation type="submission" date="2022-03" db="EMBL/GenBank/DDBJ databases">
        <title>Draft title - Genomic analysis of global carrot germplasm unveils the trajectory of domestication and the origin of high carotenoid orange carrot.</title>
        <authorList>
            <person name="Iorizzo M."/>
            <person name="Ellison S."/>
            <person name="Senalik D."/>
            <person name="Macko-Podgorni A."/>
            <person name="Grzebelus D."/>
            <person name="Bostan H."/>
            <person name="Rolling W."/>
            <person name="Curaba J."/>
            <person name="Simon P."/>
        </authorList>
    </citation>
    <scope>NUCLEOTIDE SEQUENCE</scope>
    <source>
        <tissue evidence="10">Leaf</tissue>
    </source>
</reference>
<dbReference type="PANTHER" id="PTHR33228">
    <property type="entry name" value="PROTEIN GLUTAMINE DUMPER 4-RELATED"/>
    <property type="match status" value="1"/>
</dbReference>